<evidence type="ECO:0000256" key="1">
    <source>
        <dbReference type="ARBA" id="ARBA00004604"/>
    </source>
</evidence>
<organism evidence="8 9">
    <name type="scientific">Purpureocillium lilacinum</name>
    <name type="common">Paecilomyces lilacinus</name>
    <dbReference type="NCBI Taxonomy" id="33203"/>
    <lineage>
        <taxon>Eukaryota</taxon>
        <taxon>Fungi</taxon>
        <taxon>Dikarya</taxon>
        <taxon>Ascomycota</taxon>
        <taxon>Pezizomycotina</taxon>
        <taxon>Sordariomycetes</taxon>
        <taxon>Hypocreomycetidae</taxon>
        <taxon>Hypocreales</taxon>
        <taxon>Ophiocordycipitaceae</taxon>
        <taxon>Purpureocillium</taxon>
    </lineage>
</organism>
<comment type="similarity">
    <text evidence="2">Belongs to the ESF1 family.</text>
</comment>
<sequence length="1084" mass="118177">MPTATEYLGYSLINLGPLTTTFTAAPSCATSLDYKWIASQRKGDSEAQIYGYPTCGAPKFEGCIPNGKGWDSSLAKLSATPHNGNVLYRSPGIHCPSGWTTAGSIVGGGASGRSASGVFTKFQSDDDPDEGVRHVSVIEAFVKPLGESETLAWCCPSGMTADSAAFCSSSVGPLSRSYSEVCLVLIPMDDVATVTSFQGSSLTQPVVLITGTDTSYRTTTRKIDPSDTSGLTVVTAAPVVALVYQKSDMGQQGTHGGSTAASGQSGSATGKPDEKDSSSSFRPSLVGVVVGALITAFLGADASSHALNDHVRCLVRTQSTECLRLRDLEAPAHSSPTNAPQTCSPLGRKKKIPGLSSDVAANFHKSGAGAPPPCSRHFCDRIPTGISTDDVGIMKGQKKDAGSSAGRIADARFASFETDPRFRLPSKKRTKTTLDKRFAGMLDDDEFTATARVDRYGRKIKSDAKKKALQRLYQAEDDEEKDQDSDGSADEEVDDDEVVQRELRKAHEESNQKKHDPARDGGFSSSESDSDSDDSEEEEVAADTEGHMQRFQDDQADVETGEVTNRIAIVNLDWDHVKSTDLMALFSSFIPPNSGRILNISIYPSEFGKERMQQEELEGPPKELFKNESKDESDSSDEDAESDSDSDSESGDEKIKKELMKEGNDQDFDSDALRSYQLDRLRYYYAVMVCSSPETAQKIYEATDGTEYQSSSNVIDLRFVPDDVTFDDEPRDACDKVPSTYKPVDFVTNALQSSKVKLTWDMHPEEASRKDALKRAFSGSRNELEENDLRAYLASDTEDDDEEDEVAAPGDEAAVAADEPKLSKKELARKKMREALGLTDEPAAKASKDGPVGEMEITFAPALAESNAKDTEQEETTIEKYKRKEKERKERKRLAAKAKRTGQEDDVEETKPDRAETAGDELGFDDPFFTTEDTAPVTKSSVRKEERLKKRQAREAAEAESAQQKAQLTKVMAEDGDGDQADHLDHFDMNEIMRAEKKKGKKGKKGKGKGGDERGGLQEDFAMDVGDDRFKAVFDSHEFAIDPSNPKFKATGGMKQLLEEGRKKRKAGGDSEERGGKKAKKNRR</sequence>
<dbReference type="InterPro" id="IPR012580">
    <property type="entry name" value="NUC153"/>
</dbReference>
<dbReference type="AlphaFoldDB" id="A0A2U3EAC8"/>
<feature type="region of interest" description="Disordered" evidence="5">
    <location>
        <begin position="331"/>
        <end position="351"/>
    </location>
</feature>
<dbReference type="EMBL" id="LCWV01000007">
    <property type="protein sequence ID" value="PWI71441.1"/>
    <property type="molecule type" value="Genomic_DNA"/>
</dbReference>
<evidence type="ECO:0000256" key="4">
    <source>
        <dbReference type="ARBA" id="ARBA00023242"/>
    </source>
</evidence>
<dbReference type="Pfam" id="PF08159">
    <property type="entry name" value="NUC153"/>
    <property type="match status" value="1"/>
</dbReference>
<feature type="compositionally biased region" description="Polar residues" evidence="5">
    <location>
        <begin position="334"/>
        <end position="344"/>
    </location>
</feature>
<accession>A0A2U3EAC8</accession>
<feature type="region of interest" description="Disordered" evidence="5">
    <location>
        <begin position="796"/>
        <end position="1019"/>
    </location>
</feature>
<dbReference type="PANTHER" id="PTHR12202">
    <property type="entry name" value="ESF1 HOMOLOG"/>
    <property type="match status" value="1"/>
</dbReference>
<keyword evidence="4" id="KW-0539">Nucleus</keyword>
<dbReference type="Pfam" id="PF25121">
    <property type="entry name" value="RRM_ESF1"/>
    <property type="match status" value="1"/>
</dbReference>
<evidence type="ECO:0000256" key="5">
    <source>
        <dbReference type="SAM" id="MobiDB-lite"/>
    </source>
</evidence>
<feature type="compositionally biased region" description="Polar residues" evidence="5">
    <location>
        <begin position="931"/>
        <end position="940"/>
    </location>
</feature>
<feature type="compositionally biased region" description="Acidic residues" evidence="5">
    <location>
        <begin position="475"/>
        <end position="497"/>
    </location>
</feature>
<name>A0A2U3EAC8_PURLI</name>
<feature type="domain" description="NUC153" evidence="6">
    <location>
        <begin position="1027"/>
        <end position="1055"/>
    </location>
</feature>
<dbReference type="InterPro" id="IPR056750">
    <property type="entry name" value="RRM_ESF1"/>
</dbReference>
<reference evidence="8 9" key="1">
    <citation type="journal article" date="2016" name="Front. Microbiol.">
        <title>Genome and transcriptome sequences reveal the specific parasitism of the nematophagous Purpureocillium lilacinum 36-1.</title>
        <authorList>
            <person name="Xie J."/>
            <person name="Li S."/>
            <person name="Mo C."/>
            <person name="Xiao X."/>
            <person name="Peng D."/>
            <person name="Wang G."/>
            <person name="Xiao Y."/>
        </authorList>
    </citation>
    <scope>NUCLEOTIDE SEQUENCE [LARGE SCALE GENOMIC DNA]</scope>
    <source>
        <strain evidence="8 9">36-1</strain>
    </source>
</reference>
<dbReference type="GO" id="GO:0005730">
    <property type="term" value="C:nucleolus"/>
    <property type="evidence" value="ECO:0007669"/>
    <property type="project" value="UniProtKB-SubCell"/>
</dbReference>
<protein>
    <submittedName>
        <fullName evidence="8">Pre-rRNA processing protein Esf1</fullName>
    </submittedName>
</protein>
<feature type="compositionally biased region" description="Basic residues" evidence="5">
    <location>
        <begin position="996"/>
        <end position="1008"/>
    </location>
</feature>
<gene>
    <name evidence="8" type="ORF">PCL_11535</name>
</gene>
<feature type="compositionally biased region" description="Basic and acidic residues" evidence="5">
    <location>
        <begin position="544"/>
        <end position="553"/>
    </location>
</feature>
<feature type="region of interest" description="Disordered" evidence="5">
    <location>
        <begin position="610"/>
        <end position="653"/>
    </location>
</feature>
<feature type="compositionally biased region" description="Low complexity" evidence="5">
    <location>
        <begin position="257"/>
        <end position="270"/>
    </location>
</feature>
<proteinExistence type="inferred from homology"/>
<evidence type="ECO:0000256" key="2">
    <source>
        <dbReference type="ARBA" id="ARBA00009087"/>
    </source>
</evidence>
<dbReference type="GO" id="GO:0003723">
    <property type="term" value="F:RNA binding"/>
    <property type="evidence" value="ECO:0007669"/>
    <property type="project" value="TreeGrafter"/>
</dbReference>
<feature type="region of interest" description="Disordered" evidence="5">
    <location>
        <begin position="1039"/>
        <end position="1084"/>
    </location>
</feature>
<feature type="compositionally biased region" description="Acidic residues" evidence="5">
    <location>
        <begin position="528"/>
        <end position="542"/>
    </location>
</feature>
<feature type="compositionally biased region" description="Low complexity" evidence="5">
    <location>
        <begin position="807"/>
        <end position="817"/>
    </location>
</feature>
<keyword evidence="3" id="KW-0175">Coiled coil</keyword>
<feature type="compositionally biased region" description="Basic and acidic residues" evidence="5">
    <location>
        <begin position="980"/>
        <end position="995"/>
    </location>
</feature>
<feature type="compositionally biased region" description="Acidic residues" evidence="5">
    <location>
        <begin position="634"/>
        <end position="650"/>
    </location>
</feature>
<evidence type="ECO:0000313" key="9">
    <source>
        <dbReference type="Proteomes" id="UP000245956"/>
    </source>
</evidence>
<comment type="subcellular location">
    <subcellularLocation>
        <location evidence="1">Nucleus</location>
        <location evidence="1">Nucleolus</location>
    </subcellularLocation>
</comment>
<feature type="compositionally biased region" description="Basic and acidic residues" evidence="5">
    <location>
        <begin position="942"/>
        <end position="957"/>
    </location>
</feature>
<comment type="caution">
    <text evidence="8">The sequence shown here is derived from an EMBL/GenBank/DDBJ whole genome shotgun (WGS) entry which is preliminary data.</text>
</comment>
<dbReference type="InterPro" id="IPR039754">
    <property type="entry name" value="Esf1"/>
</dbReference>
<evidence type="ECO:0000256" key="3">
    <source>
        <dbReference type="ARBA" id="ARBA00023054"/>
    </source>
</evidence>
<feature type="region of interest" description="Disordered" evidence="5">
    <location>
        <begin position="473"/>
        <end position="559"/>
    </location>
</feature>
<dbReference type="Proteomes" id="UP000245956">
    <property type="component" value="Unassembled WGS sequence"/>
</dbReference>
<dbReference type="GO" id="GO:0006364">
    <property type="term" value="P:rRNA processing"/>
    <property type="evidence" value="ECO:0007669"/>
    <property type="project" value="InterPro"/>
</dbReference>
<feature type="compositionally biased region" description="Acidic residues" evidence="5">
    <location>
        <begin position="796"/>
        <end position="806"/>
    </location>
</feature>
<evidence type="ECO:0000313" key="8">
    <source>
        <dbReference type="EMBL" id="PWI71441.1"/>
    </source>
</evidence>
<feature type="region of interest" description="Disordered" evidence="5">
    <location>
        <begin position="250"/>
        <end position="281"/>
    </location>
</feature>
<evidence type="ECO:0000259" key="6">
    <source>
        <dbReference type="Pfam" id="PF08159"/>
    </source>
</evidence>
<feature type="compositionally biased region" description="Basic residues" evidence="5">
    <location>
        <begin position="889"/>
        <end position="900"/>
    </location>
</feature>
<feature type="compositionally biased region" description="Basic and acidic residues" evidence="5">
    <location>
        <begin position="498"/>
        <end position="519"/>
    </location>
</feature>
<dbReference type="PANTHER" id="PTHR12202:SF0">
    <property type="entry name" value="ESF1 HOMOLOG"/>
    <property type="match status" value="1"/>
</dbReference>
<feature type="compositionally biased region" description="Basic and acidic residues" evidence="5">
    <location>
        <begin position="867"/>
        <end position="888"/>
    </location>
</feature>
<feature type="compositionally biased region" description="Basic and acidic residues" evidence="5">
    <location>
        <begin position="610"/>
        <end position="633"/>
    </location>
</feature>
<feature type="domain" description="ESF1 RRM" evidence="7">
    <location>
        <begin position="564"/>
        <end position="734"/>
    </location>
</feature>
<evidence type="ECO:0000259" key="7">
    <source>
        <dbReference type="Pfam" id="PF25121"/>
    </source>
</evidence>
<feature type="compositionally biased region" description="Basic and acidic residues" evidence="5">
    <location>
        <begin position="1057"/>
        <end position="1076"/>
    </location>
</feature>